<dbReference type="SUPFAM" id="SSF50998">
    <property type="entry name" value="Quinoprotein alcohol dehydrogenase-like"/>
    <property type="match status" value="1"/>
</dbReference>
<dbReference type="GO" id="GO:0000155">
    <property type="term" value="F:phosphorelay sensor kinase activity"/>
    <property type="evidence" value="ECO:0007669"/>
    <property type="project" value="InterPro"/>
</dbReference>
<evidence type="ECO:0000313" key="5">
    <source>
        <dbReference type="EMBL" id="TKK68556.1"/>
    </source>
</evidence>
<feature type="signal peptide" evidence="3">
    <location>
        <begin position="1"/>
        <end position="19"/>
    </location>
</feature>
<dbReference type="InterPro" id="IPR036890">
    <property type="entry name" value="HATPase_C_sf"/>
</dbReference>
<keyword evidence="1" id="KW-0597">Phosphoprotein</keyword>
<dbReference type="Pfam" id="PF02518">
    <property type="entry name" value="HATPase_c"/>
    <property type="match status" value="1"/>
</dbReference>
<keyword evidence="2" id="KW-1133">Transmembrane helix</keyword>
<dbReference type="SUPFAM" id="SSF55874">
    <property type="entry name" value="ATPase domain of HSP90 chaperone/DNA topoisomerase II/histidine kinase"/>
    <property type="match status" value="1"/>
</dbReference>
<dbReference type="GO" id="GO:0046983">
    <property type="term" value="F:protein dimerization activity"/>
    <property type="evidence" value="ECO:0007669"/>
    <property type="project" value="InterPro"/>
</dbReference>
<dbReference type="Gene3D" id="1.20.5.1930">
    <property type="match status" value="1"/>
</dbReference>
<dbReference type="Gene3D" id="3.30.565.10">
    <property type="entry name" value="Histidine kinase-like ATPase, C-terminal domain"/>
    <property type="match status" value="1"/>
</dbReference>
<dbReference type="InterPro" id="IPR015943">
    <property type="entry name" value="WD40/YVTN_repeat-like_dom_sf"/>
</dbReference>
<dbReference type="InterPro" id="IPR011123">
    <property type="entry name" value="Y_Y_Y"/>
</dbReference>
<dbReference type="PROSITE" id="PS50109">
    <property type="entry name" value="HIS_KIN"/>
    <property type="match status" value="1"/>
</dbReference>
<dbReference type="Proteomes" id="UP000305848">
    <property type="component" value="Unassembled WGS sequence"/>
</dbReference>
<keyword evidence="2" id="KW-0812">Transmembrane</keyword>
<dbReference type="PANTHER" id="PTHR43547">
    <property type="entry name" value="TWO-COMPONENT HISTIDINE KINASE"/>
    <property type="match status" value="1"/>
</dbReference>
<protein>
    <recommendedName>
        <fullName evidence="4">Histidine kinase domain-containing protein</fullName>
    </recommendedName>
</protein>
<evidence type="ECO:0000256" key="2">
    <source>
        <dbReference type="SAM" id="Phobius"/>
    </source>
</evidence>
<proteinExistence type="predicted"/>
<dbReference type="OrthoDB" id="9778366at2"/>
<feature type="transmembrane region" description="Helical" evidence="2">
    <location>
        <begin position="798"/>
        <end position="816"/>
    </location>
</feature>
<organism evidence="5 6">
    <name type="scientific">Ilyomonas limi</name>
    <dbReference type="NCBI Taxonomy" id="2575867"/>
    <lineage>
        <taxon>Bacteria</taxon>
        <taxon>Pseudomonadati</taxon>
        <taxon>Bacteroidota</taxon>
        <taxon>Chitinophagia</taxon>
        <taxon>Chitinophagales</taxon>
        <taxon>Chitinophagaceae</taxon>
        <taxon>Ilyomonas</taxon>
    </lineage>
</organism>
<dbReference type="GO" id="GO:0016020">
    <property type="term" value="C:membrane"/>
    <property type="evidence" value="ECO:0007669"/>
    <property type="project" value="InterPro"/>
</dbReference>
<feature type="domain" description="Histidine kinase" evidence="4">
    <location>
        <begin position="836"/>
        <end position="1026"/>
    </location>
</feature>
<evidence type="ECO:0000313" key="6">
    <source>
        <dbReference type="Proteomes" id="UP000305848"/>
    </source>
</evidence>
<dbReference type="InterPro" id="IPR011047">
    <property type="entry name" value="Quinoprotein_ADH-like_sf"/>
</dbReference>
<comment type="caution">
    <text evidence="5">The sequence shown here is derived from an EMBL/GenBank/DDBJ whole genome shotgun (WGS) entry which is preliminary data.</text>
</comment>
<dbReference type="PANTHER" id="PTHR43547:SF2">
    <property type="entry name" value="HYBRID SIGNAL TRANSDUCTION HISTIDINE KINASE C"/>
    <property type="match status" value="1"/>
</dbReference>
<evidence type="ECO:0000256" key="1">
    <source>
        <dbReference type="ARBA" id="ARBA00022553"/>
    </source>
</evidence>
<dbReference type="InterPro" id="IPR005467">
    <property type="entry name" value="His_kinase_dom"/>
</dbReference>
<dbReference type="InterPro" id="IPR013783">
    <property type="entry name" value="Ig-like_fold"/>
</dbReference>
<feature type="chain" id="PRO_5020553325" description="Histidine kinase domain-containing protein" evidence="3">
    <location>
        <begin position="20"/>
        <end position="1026"/>
    </location>
</feature>
<dbReference type="EMBL" id="SZQL01000007">
    <property type="protein sequence ID" value="TKK68556.1"/>
    <property type="molecule type" value="Genomic_DNA"/>
</dbReference>
<keyword evidence="6" id="KW-1185">Reference proteome</keyword>
<name>A0A4U3L4J8_9BACT</name>
<dbReference type="InterPro" id="IPR003594">
    <property type="entry name" value="HATPase_dom"/>
</dbReference>
<accession>A0A4U3L4J8</accession>
<dbReference type="InterPro" id="IPR011110">
    <property type="entry name" value="Reg_prop"/>
</dbReference>
<sequence>MQSRIIILLMILLPCFAVAQQTPFSFRKLGINDGLSQSSVIDIATDSLGFVWFATQDGLNRFDGKEVVVYRKTFDDVTTPVSSRLGKLVCGEDHIIWLISTGGRLEKFNLIREQFEAIHRLGNDSTLLPAVNCIYNDKALLLLGTAQGIYLYHHRTKQLNHITVDTLAEPHLNSNNIQAIHKDHFQHYWLLTDNGITVLDTAGKIIQSFLYSNDPDKTTWISCSAMAQDNEGNYWLGTYGKGVFYKSKEVNSFITFKITGNKQIPQNTVTEAVLADDNGNVWIGTYGDGLYVLNAATHKLQHYTADYNNPFSLSYNDILSIKKDNYGGIWLGTDGGGVNHYDKRFNNFDLLNKSNVPENIAIQQVRSVTTDSSGGLWIGTSNLGLTYTNAARDSFVTFHFPPYQAGLSNYDRIVSLLCDNDGDVWVGTQGNGLLILNHQTQQIKNRFYPGAAAALPDHTIWCMLPHSATQVWIGTRNAGLCLMDKNKGVIKQFTNTGNEGERLPENNVRALVRMDDSTVCIGFDKAGVQLLNTRTFKIINPNIPFGQLAGEQAVLKTLCYQPPYIWIGTLGRGLIAWNEKTNNTYWITEKQGLPNNTIYSIIPEKKGMLWMSTNNGLCSFLPPVNLHHTTASNFSRYTAEDGLQSNEFNTGAHYMSGDSVFYVGGISGLSMFKPSKLLNASLPAKAAITHIQVNNQPMESDTADVYKKILHLSYQQNSLSFSFAALGLVSQSRVHYYYRLLNYGTKWIDAGNRNYAAYTNLPPGSYTMQVKATNNAGNTNAPITELNIIIHPPFWRTWWFAALCTFAVIGLLYALYRYRISQLLHVQQTRNRIASDLHDDIGSTLTNISLLAELSRKKLPPGNEEATLFLKRISEEVQQFSQALDDIVWSINTSNDTLEQTAARMRRYAGEIFEGANINYSLFMDEPFAQHKLNMEQRRDCFLMYKEVINNIYKHANATEVNIRVTMNKNHLNIIIQDNGNGFDTNSITHRNGVKNIRRRAAKWNGTVLIESVKGKGTTVQISMVA</sequence>
<dbReference type="Gene3D" id="2.60.40.10">
    <property type="entry name" value="Immunoglobulins"/>
    <property type="match status" value="1"/>
</dbReference>
<dbReference type="CDD" id="cd16917">
    <property type="entry name" value="HATPase_UhpB-NarQ-NarX-like"/>
    <property type="match status" value="1"/>
</dbReference>
<dbReference type="InterPro" id="IPR011712">
    <property type="entry name" value="Sig_transdc_His_kin_sub3_dim/P"/>
</dbReference>
<dbReference type="Pfam" id="PF07495">
    <property type="entry name" value="Y_Y_Y"/>
    <property type="match status" value="1"/>
</dbReference>
<dbReference type="Gene3D" id="2.130.10.10">
    <property type="entry name" value="YVTN repeat-like/Quinoprotein amine dehydrogenase"/>
    <property type="match status" value="2"/>
</dbReference>
<evidence type="ECO:0000259" key="4">
    <source>
        <dbReference type="PROSITE" id="PS50109"/>
    </source>
</evidence>
<dbReference type="Pfam" id="PF07730">
    <property type="entry name" value="HisKA_3"/>
    <property type="match status" value="1"/>
</dbReference>
<gene>
    <name evidence="5" type="ORF">FC093_10565</name>
</gene>
<dbReference type="AlphaFoldDB" id="A0A4U3L4J8"/>
<keyword evidence="2" id="KW-0472">Membrane</keyword>
<keyword evidence="3" id="KW-0732">Signal</keyword>
<dbReference type="Pfam" id="PF07494">
    <property type="entry name" value="Reg_prop"/>
    <property type="match status" value="4"/>
</dbReference>
<evidence type="ECO:0000256" key="3">
    <source>
        <dbReference type="SAM" id="SignalP"/>
    </source>
</evidence>
<dbReference type="CDD" id="cd00146">
    <property type="entry name" value="PKD"/>
    <property type="match status" value="1"/>
</dbReference>
<dbReference type="SUPFAM" id="SSF63829">
    <property type="entry name" value="Calcium-dependent phosphotriesterase"/>
    <property type="match status" value="1"/>
</dbReference>
<reference evidence="5 6" key="1">
    <citation type="submission" date="2019-05" db="EMBL/GenBank/DDBJ databases">
        <title>Panacibacter sp. strain 17mud1-8 Genome sequencing and assembly.</title>
        <authorList>
            <person name="Chhetri G."/>
        </authorList>
    </citation>
    <scope>NUCLEOTIDE SEQUENCE [LARGE SCALE GENOMIC DNA]</scope>
    <source>
        <strain evidence="5 6">17mud1-8</strain>
    </source>
</reference>